<gene>
    <name evidence="2" type="ORF">Adt_45045</name>
</gene>
<proteinExistence type="predicted"/>
<sequence length="118" mass="14425">MRQYGYFQGIKTFKPQPRHSNVWHSYNPRVGRAIPFNEMTRTQQRHFQRNYGQMMRQKQGVEHSKTMRESKVMSKNVPEDKEEEDIEEIMKESIEKECVEKLRFEHIKKMKMRMIMGK</sequence>
<dbReference type="AlphaFoldDB" id="A0ABD1PCL6"/>
<comment type="caution">
    <text evidence="2">The sequence shown here is derived from an EMBL/GenBank/DDBJ whole genome shotgun (WGS) entry which is preliminary data.</text>
</comment>
<organism evidence="2 3">
    <name type="scientific">Abeliophyllum distichum</name>
    <dbReference type="NCBI Taxonomy" id="126358"/>
    <lineage>
        <taxon>Eukaryota</taxon>
        <taxon>Viridiplantae</taxon>
        <taxon>Streptophyta</taxon>
        <taxon>Embryophyta</taxon>
        <taxon>Tracheophyta</taxon>
        <taxon>Spermatophyta</taxon>
        <taxon>Magnoliopsida</taxon>
        <taxon>eudicotyledons</taxon>
        <taxon>Gunneridae</taxon>
        <taxon>Pentapetalae</taxon>
        <taxon>asterids</taxon>
        <taxon>lamiids</taxon>
        <taxon>Lamiales</taxon>
        <taxon>Oleaceae</taxon>
        <taxon>Forsythieae</taxon>
        <taxon>Abeliophyllum</taxon>
    </lineage>
</organism>
<protein>
    <submittedName>
        <fullName evidence="2">Adenylate cyclase</fullName>
    </submittedName>
</protein>
<name>A0ABD1PCL6_9LAMI</name>
<dbReference type="Proteomes" id="UP001604336">
    <property type="component" value="Unassembled WGS sequence"/>
</dbReference>
<reference evidence="3" key="1">
    <citation type="submission" date="2024-07" db="EMBL/GenBank/DDBJ databases">
        <title>Two chromosome-level genome assemblies of Korean endemic species Abeliophyllum distichum and Forsythia ovata (Oleaceae).</title>
        <authorList>
            <person name="Jang H."/>
        </authorList>
    </citation>
    <scope>NUCLEOTIDE SEQUENCE [LARGE SCALE GENOMIC DNA]</scope>
</reference>
<accession>A0ABD1PCL6</accession>
<dbReference type="EMBL" id="JBFOLK010000014">
    <property type="protein sequence ID" value="KAL2461625.1"/>
    <property type="molecule type" value="Genomic_DNA"/>
</dbReference>
<feature type="region of interest" description="Disordered" evidence="1">
    <location>
        <begin position="43"/>
        <end position="86"/>
    </location>
</feature>
<evidence type="ECO:0000256" key="1">
    <source>
        <dbReference type="SAM" id="MobiDB-lite"/>
    </source>
</evidence>
<evidence type="ECO:0000313" key="3">
    <source>
        <dbReference type="Proteomes" id="UP001604336"/>
    </source>
</evidence>
<feature type="compositionally biased region" description="Basic and acidic residues" evidence="1">
    <location>
        <begin position="59"/>
        <end position="72"/>
    </location>
</feature>
<evidence type="ECO:0000313" key="2">
    <source>
        <dbReference type="EMBL" id="KAL2461625.1"/>
    </source>
</evidence>
<keyword evidence="3" id="KW-1185">Reference proteome</keyword>